<reference evidence="1" key="1">
    <citation type="submission" date="2019-12" db="EMBL/GenBank/DDBJ databases">
        <title>Genome sequencing and annotation of Brassica cretica.</title>
        <authorList>
            <person name="Studholme D.J."/>
            <person name="Sarris P."/>
        </authorList>
    </citation>
    <scope>NUCLEOTIDE SEQUENCE</scope>
    <source>
        <strain evidence="1">PFS-109/04</strain>
        <tissue evidence="1">Leaf</tissue>
    </source>
</reference>
<proteinExistence type="predicted"/>
<organism evidence="1 2">
    <name type="scientific">Brassica cretica</name>
    <name type="common">Mustard</name>
    <dbReference type="NCBI Taxonomy" id="69181"/>
    <lineage>
        <taxon>Eukaryota</taxon>
        <taxon>Viridiplantae</taxon>
        <taxon>Streptophyta</taxon>
        <taxon>Embryophyta</taxon>
        <taxon>Tracheophyta</taxon>
        <taxon>Spermatophyta</taxon>
        <taxon>Magnoliopsida</taxon>
        <taxon>eudicotyledons</taxon>
        <taxon>Gunneridae</taxon>
        <taxon>Pentapetalae</taxon>
        <taxon>rosids</taxon>
        <taxon>malvids</taxon>
        <taxon>Brassicales</taxon>
        <taxon>Brassicaceae</taxon>
        <taxon>Brassiceae</taxon>
        <taxon>Brassica</taxon>
    </lineage>
</organism>
<evidence type="ECO:0000313" key="1">
    <source>
        <dbReference type="EMBL" id="KAF3513910.1"/>
    </source>
</evidence>
<sequence>MNWCRPDSFGLDRRFGTDHSTIASGSMVGPLDDGRVACLGRPLQDRRVVRWSDHSTINEWPAWADHVTIVEWPARADHSTIFKWSDARTTR</sequence>
<evidence type="ECO:0000313" key="2">
    <source>
        <dbReference type="Proteomes" id="UP000712600"/>
    </source>
</evidence>
<comment type="caution">
    <text evidence="1">The sequence shown here is derived from an EMBL/GenBank/DDBJ whole genome shotgun (WGS) entry which is preliminary data.</text>
</comment>
<dbReference type="Proteomes" id="UP000712600">
    <property type="component" value="Unassembled WGS sequence"/>
</dbReference>
<dbReference type="AlphaFoldDB" id="A0A8S9PFL1"/>
<gene>
    <name evidence="1" type="ORF">F2Q69_00006856</name>
</gene>
<protein>
    <submittedName>
        <fullName evidence="1">Uncharacterized protein</fullName>
    </submittedName>
</protein>
<accession>A0A8S9PFL1</accession>
<name>A0A8S9PFL1_BRACR</name>
<dbReference type="EMBL" id="QGKX02001521">
    <property type="protein sequence ID" value="KAF3513910.1"/>
    <property type="molecule type" value="Genomic_DNA"/>
</dbReference>